<evidence type="ECO:0000256" key="2">
    <source>
        <dbReference type="ARBA" id="ARBA00022604"/>
    </source>
</evidence>
<evidence type="ECO:0000256" key="4">
    <source>
        <dbReference type="SAM" id="MobiDB-lite"/>
    </source>
</evidence>
<keyword evidence="1" id="KW-0813">Transport</keyword>
<dbReference type="PANTHER" id="PTHR31917:SF144">
    <property type="entry name" value="AGENET DOMAIN-CONTAINING PROTEIN"/>
    <property type="match status" value="1"/>
</dbReference>
<feature type="domain" description="Agenet" evidence="5">
    <location>
        <begin position="7"/>
        <end position="77"/>
    </location>
</feature>
<feature type="compositionally biased region" description="Basic and acidic residues" evidence="4">
    <location>
        <begin position="347"/>
        <end position="364"/>
    </location>
</feature>
<feature type="coiled-coil region" evidence="3">
    <location>
        <begin position="658"/>
        <end position="713"/>
    </location>
</feature>
<dbReference type="InterPro" id="IPR008395">
    <property type="entry name" value="Agenet-like_dom"/>
</dbReference>
<evidence type="ECO:0000313" key="7">
    <source>
        <dbReference type="Proteomes" id="UP000029120"/>
    </source>
</evidence>
<dbReference type="Gramene" id="KFK37489">
    <property type="protein sequence ID" value="KFK37489"/>
    <property type="gene ID" value="AALP_AA4G264000"/>
</dbReference>
<accession>A0A087H5T7</accession>
<dbReference type="Pfam" id="PF05641">
    <property type="entry name" value="Agenet"/>
    <property type="match status" value="2"/>
</dbReference>
<feature type="domain" description="Agenet" evidence="5">
    <location>
        <begin position="221"/>
        <end position="277"/>
    </location>
</feature>
<dbReference type="InterPro" id="IPR014002">
    <property type="entry name" value="Agenet_dom_plant"/>
</dbReference>
<dbReference type="CDD" id="cd20405">
    <property type="entry name" value="Tudor_Agenet_AtDUF_rpt1_3"/>
    <property type="match status" value="1"/>
</dbReference>
<evidence type="ECO:0000259" key="5">
    <source>
        <dbReference type="SMART" id="SM00743"/>
    </source>
</evidence>
<dbReference type="Proteomes" id="UP000029120">
    <property type="component" value="Chromosome 4"/>
</dbReference>
<feature type="domain" description="Agenet" evidence="5">
    <location>
        <begin position="149"/>
        <end position="219"/>
    </location>
</feature>
<dbReference type="EMBL" id="CM002872">
    <property type="protein sequence ID" value="KFK37489.1"/>
    <property type="molecule type" value="Genomic_DNA"/>
</dbReference>
<reference evidence="7" key="1">
    <citation type="journal article" date="2015" name="Nat. Plants">
        <title>Genome expansion of Arabis alpina linked with retrotransposition and reduced symmetric DNA methylation.</title>
        <authorList>
            <person name="Willing E.M."/>
            <person name="Rawat V."/>
            <person name="Mandakova T."/>
            <person name="Maumus F."/>
            <person name="James G.V."/>
            <person name="Nordstroem K.J."/>
            <person name="Becker C."/>
            <person name="Warthmann N."/>
            <person name="Chica C."/>
            <person name="Szarzynska B."/>
            <person name="Zytnicki M."/>
            <person name="Albani M.C."/>
            <person name="Kiefer C."/>
            <person name="Bergonzi S."/>
            <person name="Castaings L."/>
            <person name="Mateos J.L."/>
            <person name="Berns M.C."/>
            <person name="Bujdoso N."/>
            <person name="Piofczyk T."/>
            <person name="de Lorenzo L."/>
            <person name="Barrero-Sicilia C."/>
            <person name="Mateos I."/>
            <person name="Piednoel M."/>
            <person name="Hagmann J."/>
            <person name="Chen-Min-Tao R."/>
            <person name="Iglesias-Fernandez R."/>
            <person name="Schuster S.C."/>
            <person name="Alonso-Blanco C."/>
            <person name="Roudier F."/>
            <person name="Carbonero P."/>
            <person name="Paz-Ares J."/>
            <person name="Davis S.J."/>
            <person name="Pecinka A."/>
            <person name="Quesneville H."/>
            <person name="Colot V."/>
            <person name="Lysak M.A."/>
            <person name="Weigel D."/>
            <person name="Coupland G."/>
            <person name="Schneeberger K."/>
        </authorList>
    </citation>
    <scope>NUCLEOTIDE SEQUENCE [LARGE SCALE GENOMIC DNA]</scope>
    <source>
        <strain evidence="7">cv. Pajares</strain>
    </source>
</reference>
<dbReference type="SMART" id="SM00743">
    <property type="entry name" value="Agenet"/>
    <property type="match status" value="4"/>
</dbReference>
<dbReference type="PANTHER" id="PTHR31917">
    <property type="entry name" value="AGENET DOMAIN-CONTAINING PROTEIN-RELATED"/>
    <property type="match status" value="1"/>
</dbReference>
<dbReference type="AlphaFoldDB" id="A0A087H5T7"/>
<dbReference type="OrthoDB" id="687110at2759"/>
<gene>
    <name evidence="6" type="ordered locus">AALP_Aa4g264000</name>
</gene>
<feature type="compositionally biased region" description="Basic and acidic residues" evidence="4">
    <location>
        <begin position="377"/>
        <end position="395"/>
    </location>
</feature>
<feature type="region of interest" description="Disordered" evidence="4">
    <location>
        <begin position="445"/>
        <end position="556"/>
    </location>
</feature>
<organism evidence="6 7">
    <name type="scientific">Arabis alpina</name>
    <name type="common">Alpine rock-cress</name>
    <dbReference type="NCBI Taxonomy" id="50452"/>
    <lineage>
        <taxon>Eukaryota</taxon>
        <taxon>Viridiplantae</taxon>
        <taxon>Streptophyta</taxon>
        <taxon>Embryophyta</taxon>
        <taxon>Tracheophyta</taxon>
        <taxon>Spermatophyta</taxon>
        <taxon>Magnoliopsida</taxon>
        <taxon>eudicotyledons</taxon>
        <taxon>Gunneridae</taxon>
        <taxon>Pentapetalae</taxon>
        <taxon>rosids</taxon>
        <taxon>malvids</taxon>
        <taxon>Brassicales</taxon>
        <taxon>Brassicaceae</taxon>
        <taxon>Arabideae</taxon>
        <taxon>Arabis</taxon>
    </lineage>
</organism>
<evidence type="ECO:0000256" key="3">
    <source>
        <dbReference type="SAM" id="Coils"/>
    </source>
</evidence>
<dbReference type="InterPro" id="IPR007930">
    <property type="entry name" value="DUF724"/>
</dbReference>
<feature type="compositionally biased region" description="Polar residues" evidence="4">
    <location>
        <begin position="365"/>
        <end position="376"/>
    </location>
</feature>
<dbReference type="CDD" id="cd20406">
    <property type="entry name" value="Tudor_Agenet_AtDUF_rpt2_4"/>
    <property type="match status" value="2"/>
</dbReference>
<dbReference type="Pfam" id="PF05266">
    <property type="entry name" value="DUF724"/>
    <property type="match status" value="1"/>
</dbReference>
<keyword evidence="7" id="KW-1185">Reference proteome</keyword>
<dbReference type="OMA" id="NEERFIV"/>
<feature type="compositionally biased region" description="Polar residues" evidence="4">
    <location>
        <begin position="287"/>
        <end position="299"/>
    </location>
</feature>
<keyword evidence="2" id="KW-0341">Growth regulation</keyword>
<evidence type="ECO:0000313" key="6">
    <source>
        <dbReference type="EMBL" id="KFK37489.1"/>
    </source>
</evidence>
<name>A0A087H5T7_ARAAL</name>
<protein>
    <recommendedName>
        <fullName evidence="5">Agenet domain-containing protein</fullName>
    </recommendedName>
</protein>
<feature type="region of interest" description="Disordered" evidence="4">
    <location>
        <begin position="287"/>
        <end position="395"/>
    </location>
</feature>
<evidence type="ECO:0000256" key="1">
    <source>
        <dbReference type="ARBA" id="ARBA00022448"/>
    </source>
</evidence>
<sequence length="718" mass="81744">MRKSQSLSLRIGSEIEVSSEEDGFEGAWFKAFLKDKPGKSARKKLRVVYKELEGDDAKLLTETVYRRVIRPKPPENLFSTTGEFEEGTVVEAAQRGGWWTNVFVKKLDQDKYLVYCESPPDLIQYKRKQLRLHFDWIKEKWVRPQIKELGHSCGTMVEVKEKRNDVVWWVPSVIVKEKKGGKSFIVKACKYLSWNDEDEVKPPKTVSSRSVRHVPPPLSVENYELSEHVEVFSDPGWRQGVVKGILCDKKYAVCLEATNELLEFKHSDLRPSKESVSKRFMRTSTRTNATITPQRSLSPVGNGEAAIDEDETVDRGEPSLAQGSGNEMADDVRDESGTTDITATPRKQIEDKTQEKASHEKTLEPTRNQNGMGNESTWEKMPEEHNYEDGNRKRRRVEVEHNSDLNETANESVSPVIPSPVITATPLKQRETGTQEKTFLTKTIQPLRNQNSLTREKPKESPLTQVSGNKIGGFVVNAKESDPPVTPSPSITATPLKQAEAETQGKTPKRTLLPMRNQNSVGNDATRENEETNEDNNRKRKREQILGSSANVGETRANDSTMVLPFEKKLRTWKTFESMEVFKTVPQSPHFSPLMETRESSRETSALGLMCSYSELVEEVKGPFISLISRLEFLNDSFAELEKHGFDVKEPYSRVQKLLSLKARQANKMEQLKSVEKEIAVEESKKVEIELKILELQRKKEVADKELEDMELQMENLD</sequence>
<proteinExistence type="predicted"/>
<feature type="domain" description="Agenet" evidence="5">
    <location>
        <begin position="82"/>
        <end position="138"/>
    </location>
</feature>
<dbReference type="eggNOG" id="ENOG502QTQX">
    <property type="taxonomic scope" value="Eukaryota"/>
</dbReference>
<keyword evidence="3" id="KW-0175">Coiled coil</keyword>